<gene>
    <name evidence="2" type="ORF">TCIL3000_11_2250</name>
</gene>
<feature type="transmembrane region" description="Helical" evidence="1">
    <location>
        <begin position="27"/>
        <end position="43"/>
    </location>
</feature>
<feature type="transmembrane region" description="Helical" evidence="1">
    <location>
        <begin position="84"/>
        <end position="105"/>
    </location>
</feature>
<dbReference type="EMBL" id="HE575324">
    <property type="protein sequence ID" value="CCC94836.1"/>
    <property type="molecule type" value="Genomic_DNA"/>
</dbReference>
<keyword evidence="1" id="KW-0812">Transmembrane</keyword>
<sequence length="121" mass="13787">MMHALCVFLSFFPSFPPSLYLSVNKYIYIYMFIPVPTFAFLCFHSRGWGMCFLSFFFLFLFSSLLFLLRLYVCSCPNPQHDCLLSVSPLCFGAYIRCLVVCALLAPQAEPNGKLATHPLVC</sequence>
<evidence type="ECO:0000256" key="1">
    <source>
        <dbReference type="SAM" id="Phobius"/>
    </source>
</evidence>
<accession>G0UZL7</accession>
<reference evidence="2" key="1">
    <citation type="journal article" date="2012" name="Proc. Natl. Acad. Sci. U.S.A.">
        <title>Antigenic diversity is generated by distinct evolutionary mechanisms in African trypanosome species.</title>
        <authorList>
            <person name="Jackson A.P."/>
            <person name="Berry A."/>
            <person name="Aslett M."/>
            <person name="Allison H.C."/>
            <person name="Burton P."/>
            <person name="Vavrova-Anderson J."/>
            <person name="Brown R."/>
            <person name="Browne H."/>
            <person name="Corton N."/>
            <person name="Hauser H."/>
            <person name="Gamble J."/>
            <person name="Gilderthorp R."/>
            <person name="Marcello L."/>
            <person name="McQuillan J."/>
            <person name="Otto T.D."/>
            <person name="Quail M.A."/>
            <person name="Sanders M.J."/>
            <person name="van Tonder A."/>
            <person name="Ginger M.L."/>
            <person name="Field M.C."/>
            <person name="Barry J.D."/>
            <person name="Hertz-Fowler C."/>
            <person name="Berriman M."/>
        </authorList>
    </citation>
    <scope>NUCLEOTIDE SEQUENCE</scope>
    <source>
        <strain evidence="2">IL3000</strain>
    </source>
</reference>
<keyword evidence="1" id="KW-1133">Transmembrane helix</keyword>
<dbReference type="AlphaFoldDB" id="G0UZL7"/>
<feature type="transmembrane region" description="Helical" evidence="1">
    <location>
        <begin position="50"/>
        <end position="72"/>
    </location>
</feature>
<name>G0UZL7_TRYCI</name>
<protein>
    <submittedName>
        <fullName evidence="2">Uncharacterized protein</fullName>
    </submittedName>
</protein>
<keyword evidence="1" id="KW-0472">Membrane</keyword>
<evidence type="ECO:0000313" key="2">
    <source>
        <dbReference type="EMBL" id="CCC94836.1"/>
    </source>
</evidence>
<organism evidence="2">
    <name type="scientific">Trypanosoma congolense (strain IL3000)</name>
    <dbReference type="NCBI Taxonomy" id="1068625"/>
    <lineage>
        <taxon>Eukaryota</taxon>
        <taxon>Discoba</taxon>
        <taxon>Euglenozoa</taxon>
        <taxon>Kinetoplastea</taxon>
        <taxon>Metakinetoplastina</taxon>
        <taxon>Trypanosomatida</taxon>
        <taxon>Trypanosomatidae</taxon>
        <taxon>Trypanosoma</taxon>
        <taxon>Nannomonas</taxon>
    </lineage>
</organism>
<proteinExistence type="predicted"/>